<dbReference type="GO" id="GO:0007018">
    <property type="term" value="P:microtubule-based movement"/>
    <property type="evidence" value="ECO:0007669"/>
    <property type="project" value="InterPro"/>
</dbReference>
<dbReference type="PANTHER" id="PTHR22878">
    <property type="entry name" value="DYNEIN HEAVY CHAIN 6, AXONEMAL-LIKE-RELATED"/>
    <property type="match status" value="1"/>
</dbReference>
<dbReference type="GO" id="GO:0051959">
    <property type="term" value="F:dynein light intermediate chain binding"/>
    <property type="evidence" value="ECO:0007669"/>
    <property type="project" value="InterPro"/>
</dbReference>
<feature type="domain" description="Dynein heavy chain AAA 5 extension" evidence="1">
    <location>
        <begin position="56"/>
        <end position="111"/>
    </location>
</feature>
<evidence type="ECO:0000313" key="3">
    <source>
        <dbReference type="RefSeq" id="XP_010794080.1"/>
    </source>
</evidence>
<sequence length="114" mass="13012">MSFNPRSNVSQPVIITVSRCGMIYMEPHMLGWRPLMLSWFNTLPATVNAAHKELITGLFDRILPACLLLIRKATKELSPTSDTNLVKSLMNLMDCMMDEFHDEAKMKSMHENDV</sequence>
<evidence type="ECO:0000259" key="1">
    <source>
        <dbReference type="Pfam" id="PF17852"/>
    </source>
</evidence>
<reference evidence="3" key="1">
    <citation type="submission" date="2025-08" db="UniProtKB">
        <authorList>
            <consortium name="RefSeq"/>
        </authorList>
    </citation>
    <scope>IDENTIFICATION</scope>
    <source>
        <tissue evidence="3">Muscle</tissue>
    </source>
</reference>
<accession>A0A6I9Q0K6</accession>
<dbReference type="InterPro" id="IPR026983">
    <property type="entry name" value="DHC"/>
</dbReference>
<dbReference type="KEGG" id="ncc:104966591"/>
<protein>
    <submittedName>
        <fullName evidence="3">Dynein heavy chain 7, axonemal-like</fullName>
    </submittedName>
</protein>
<name>A0A6I9Q0K6_9TELE</name>
<gene>
    <name evidence="3" type="primary">LOC104966591</name>
</gene>
<dbReference type="RefSeq" id="XP_010794080.1">
    <property type="nucleotide sequence ID" value="XM_010795778.1"/>
</dbReference>
<dbReference type="Proteomes" id="UP000504611">
    <property type="component" value="Unplaced"/>
</dbReference>
<organism evidence="2 3">
    <name type="scientific">Notothenia coriiceps</name>
    <name type="common">black rockcod</name>
    <dbReference type="NCBI Taxonomy" id="8208"/>
    <lineage>
        <taxon>Eukaryota</taxon>
        <taxon>Metazoa</taxon>
        <taxon>Chordata</taxon>
        <taxon>Craniata</taxon>
        <taxon>Vertebrata</taxon>
        <taxon>Euteleostomi</taxon>
        <taxon>Actinopterygii</taxon>
        <taxon>Neopterygii</taxon>
        <taxon>Teleostei</taxon>
        <taxon>Neoteleostei</taxon>
        <taxon>Acanthomorphata</taxon>
        <taxon>Eupercaria</taxon>
        <taxon>Perciformes</taxon>
        <taxon>Notothenioidei</taxon>
        <taxon>Nototheniidae</taxon>
        <taxon>Notothenia</taxon>
    </lineage>
</organism>
<dbReference type="OrthoDB" id="5593012at2759"/>
<dbReference type="GO" id="GO:0045505">
    <property type="term" value="F:dynein intermediate chain binding"/>
    <property type="evidence" value="ECO:0007669"/>
    <property type="project" value="InterPro"/>
</dbReference>
<keyword evidence="2" id="KW-1185">Reference proteome</keyword>
<dbReference type="Pfam" id="PF17852">
    <property type="entry name" value="Dynein_AAA_lid"/>
    <property type="match status" value="1"/>
</dbReference>
<dbReference type="InterPro" id="IPR027417">
    <property type="entry name" value="P-loop_NTPase"/>
</dbReference>
<dbReference type="Gene3D" id="3.40.50.300">
    <property type="entry name" value="P-loop containing nucleotide triphosphate hydrolases"/>
    <property type="match status" value="1"/>
</dbReference>
<proteinExistence type="predicted"/>
<dbReference type="PANTHER" id="PTHR22878:SF66">
    <property type="entry name" value="DYNEIN AXONEMAL HEAVY CHAIN 7"/>
    <property type="match status" value="1"/>
</dbReference>
<dbReference type="InterPro" id="IPR041466">
    <property type="entry name" value="Dynein_AAA5_ext"/>
</dbReference>
<dbReference type="GO" id="GO:0030286">
    <property type="term" value="C:dynein complex"/>
    <property type="evidence" value="ECO:0007669"/>
    <property type="project" value="InterPro"/>
</dbReference>
<evidence type="ECO:0000313" key="2">
    <source>
        <dbReference type="Proteomes" id="UP000504611"/>
    </source>
</evidence>
<dbReference type="AlphaFoldDB" id="A0A6I9Q0K6"/>
<dbReference type="GeneID" id="104966591"/>